<name>A0ACB9THI0_HOLOL</name>
<protein>
    <submittedName>
        <fullName evidence="1">Phd finger protein 20-related</fullName>
    </submittedName>
</protein>
<reference evidence="1" key="1">
    <citation type="submission" date="2022-04" db="EMBL/GenBank/DDBJ databases">
        <title>Chromosome-scale genome assembly of Holotrichia oblita Faldermann.</title>
        <authorList>
            <person name="Rongchong L."/>
        </authorList>
    </citation>
    <scope>NUCLEOTIDE SEQUENCE</scope>
    <source>
        <strain evidence="1">81SQS9</strain>
    </source>
</reference>
<dbReference type="Proteomes" id="UP001056778">
    <property type="component" value="Chromosome 3"/>
</dbReference>
<dbReference type="EMBL" id="CM043017">
    <property type="protein sequence ID" value="KAI4466326.1"/>
    <property type="molecule type" value="Genomic_DNA"/>
</dbReference>
<gene>
    <name evidence="1" type="ORF">MML48_3g00001806</name>
</gene>
<organism evidence="1 2">
    <name type="scientific">Holotrichia oblita</name>
    <name type="common">Chafer beetle</name>
    <dbReference type="NCBI Taxonomy" id="644536"/>
    <lineage>
        <taxon>Eukaryota</taxon>
        <taxon>Metazoa</taxon>
        <taxon>Ecdysozoa</taxon>
        <taxon>Arthropoda</taxon>
        <taxon>Hexapoda</taxon>
        <taxon>Insecta</taxon>
        <taxon>Pterygota</taxon>
        <taxon>Neoptera</taxon>
        <taxon>Endopterygota</taxon>
        <taxon>Coleoptera</taxon>
        <taxon>Polyphaga</taxon>
        <taxon>Scarabaeiformia</taxon>
        <taxon>Scarabaeidae</taxon>
        <taxon>Melolonthinae</taxon>
        <taxon>Holotrichia</taxon>
    </lineage>
</organism>
<evidence type="ECO:0000313" key="1">
    <source>
        <dbReference type="EMBL" id="KAI4466326.1"/>
    </source>
</evidence>
<evidence type="ECO:0000313" key="2">
    <source>
        <dbReference type="Proteomes" id="UP001056778"/>
    </source>
</evidence>
<comment type="caution">
    <text evidence="1">The sequence shown here is derived from an EMBL/GenBank/DDBJ whole genome shotgun (WGS) entry which is preliminary data.</text>
</comment>
<accession>A0ACB9THI0</accession>
<proteinExistence type="predicted"/>
<sequence length="1060" mass="121390">MGRKCGISVCMSDSNREEDRGVTFHKIPMHPDIRPKWMSLCRIPEDKKFMKVIYVCSRHFLKVDFCHFKGKKYMLRQGVLPSVFPWNKTKIEVKAEKIKGEIEECDKNDGSNEDSGSKLEGVPEILPQIKFEVTEQDFNESTSLALKSEEGILDMASLKEEVVSPNQSTTIEQKVKTVETTTGPLTFAPNTRIEALDFNQAWCPAQIVEVDYQENEVLVHFEKYSNKYDEWICMNSSTLRALPTNASNTSGTSKKIETYEIGERCLATWNNARKFPATVAKIIDKDTYEVHFDDGYVKVLKAHRMSKATGKSLQASPLFDPVRGTKQERRERKRKINVAALFGKRPRTNSQEDVTGSRSVDSSVTSPFEEIESWTPKWENGRPIGEESTIETIDGPRPSIIVPDPRLPPHWVKHLSQRSHGASAGKWNSFIVNPDGRKFRTRTELKAYIEEKPELNLTESMFDFSIYKKSRKSMPERKQHQPVTEPPVPRENSPCESPIDEEIVTELSNCLKIPVVDNAYKCPIEGCGKNFRRENLAQMHVKHYHPEYTKFLDSTPNVADLAYARTVGESLDRSPGQDKPRTPALKPIQKILNTKVGVPRSTQSPSFEIEQQQHAVKIRDSEIIKLLSSKPTDGIKKEEQRSQSPILPPGLPPSMYPDIKLKDLLIKSEAIPKRDDINLKTLSASTQRPTGIKTLLPVTRVEPKLEEIEPGLNKNFGGKHAVKRKRNGSENVEIPPKPNKEQIDAVIKTEPPSSEQQNNVIIEGGEVIKIVQMKREEIINCTCGITEEDGLMIQCELCLCWQHAYCNNIERESQVPEKYICYICQNPPRQRSSRKFVHDQDWLKHGNLAVGNYHCKDEQVLKERFEKLKKTHDLSGALLELKDYMHTLRAKNHPKSYLWSKPWEKLPLPEKMEFKDENENTKQDDDHQYSKNDETGDTVLLSLLKPVKDEVPDVAEFPKLDLNTLIENNLDQVPVNTLRIPQPEAPIDSADCRLNLLEHIQHSQSLVEERLNDFEEQINKLEPLLEEEENSEQYPKLRQTTQMLMRDLTVFKEISQMTSF</sequence>
<keyword evidence="2" id="KW-1185">Reference proteome</keyword>